<evidence type="ECO:0000313" key="3">
    <source>
        <dbReference type="Proteomes" id="UP001595075"/>
    </source>
</evidence>
<accession>A0ABR4CZW7</accession>
<evidence type="ECO:0000313" key="2">
    <source>
        <dbReference type="EMBL" id="KAL2074629.1"/>
    </source>
</evidence>
<dbReference type="EMBL" id="JAZHXI010000002">
    <property type="protein sequence ID" value="KAL2074629.1"/>
    <property type="molecule type" value="Genomic_DNA"/>
</dbReference>
<protein>
    <submittedName>
        <fullName evidence="2">Uncharacterized protein</fullName>
    </submittedName>
</protein>
<dbReference type="Proteomes" id="UP001595075">
    <property type="component" value="Unassembled WGS sequence"/>
</dbReference>
<sequence>MSAMPVSEGVSETQPIEVNSDNVSKNEPANDAKPTTPEESASKSSEAKVNEESSEATPQDASGHDDGDEESNSDDLEDDSEYDSDYGERYVMPKKTLSQLAQEGLIKNLSKAIDSDQAAARYCCGGSIPVNTPGPEPTPTEVRIEKDDKAGGEKGKKVEKEDKPEEILKDHKELKDVDTPAVEATQVIKVTPAIEITPTIQVAPPVTIRWDCTSNKSVTRRLTIAPDISVRFDKLVKACGRNGLEQSKFTIDFHPQDHGILDAVSQILLPSWKGKLLSALPEHRGIKVEMCRLHVSTAVSQSKIRMKSKHGLLGQLIVCLPTEHKGGCVTVSDEGISSIFDWSDSEEYQIHWVALMKNCTLEHSPVTEGTQIILTYDLVVTQRVGDGIVSESVVDPKLSPLYQGVRDMLLEPGFMKLGGILGYYCRHPYSHTSPKMGKRLPSALQGVDMVLYSVFKSLGLKPQVGPILDPSDIQGVAENQFERVYGDEYDMYGDDEDIYDEFMEGRQRCYGCQIGEAFHELRIGTFDSIYNEGYGADAFDQCLAATWKMKEQHGVTWLNTPWSGTKKPRELAVVMMEDGDDEGMVGVLRVLIPLSSVFEDELGLLSFLMSENSYSCLIFLLFTLS</sequence>
<feature type="compositionally biased region" description="Basic and acidic residues" evidence="1">
    <location>
        <begin position="142"/>
        <end position="164"/>
    </location>
</feature>
<gene>
    <name evidence="2" type="ORF">VTL71DRAFT_8407</name>
</gene>
<dbReference type="PANTHER" id="PTHR33099">
    <property type="entry name" value="FE2OG DIOXYGENASE DOMAIN-CONTAINING PROTEIN"/>
    <property type="match status" value="1"/>
</dbReference>
<reference evidence="2 3" key="1">
    <citation type="journal article" date="2024" name="Commun. Biol.">
        <title>Comparative genomic analysis of thermophilic fungi reveals convergent evolutionary adaptations and gene losses.</title>
        <authorList>
            <person name="Steindorff A.S."/>
            <person name="Aguilar-Pontes M.V."/>
            <person name="Robinson A.J."/>
            <person name="Andreopoulos B."/>
            <person name="LaButti K."/>
            <person name="Kuo A."/>
            <person name="Mondo S."/>
            <person name="Riley R."/>
            <person name="Otillar R."/>
            <person name="Haridas S."/>
            <person name="Lipzen A."/>
            <person name="Grimwood J."/>
            <person name="Schmutz J."/>
            <person name="Clum A."/>
            <person name="Reid I.D."/>
            <person name="Moisan M.C."/>
            <person name="Butler G."/>
            <person name="Nguyen T.T.M."/>
            <person name="Dewar K."/>
            <person name="Conant G."/>
            <person name="Drula E."/>
            <person name="Henrissat B."/>
            <person name="Hansel C."/>
            <person name="Singer S."/>
            <person name="Hutchinson M.I."/>
            <person name="de Vries R.P."/>
            <person name="Natvig D.O."/>
            <person name="Powell A.J."/>
            <person name="Tsang A."/>
            <person name="Grigoriev I.V."/>
        </authorList>
    </citation>
    <scope>NUCLEOTIDE SEQUENCE [LARGE SCALE GENOMIC DNA]</scope>
    <source>
        <strain evidence="2 3">CBS 494.80</strain>
    </source>
</reference>
<keyword evidence="3" id="KW-1185">Reference proteome</keyword>
<name>A0ABR4CZW7_9HELO</name>
<feature type="region of interest" description="Disordered" evidence="1">
    <location>
        <begin position="1"/>
        <end position="90"/>
    </location>
</feature>
<feature type="region of interest" description="Disordered" evidence="1">
    <location>
        <begin position="130"/>
        <end position="164"/>
    </location>
</feature>
<feature type="compositionally biased region" description="Polar residues" evidence="1">
    <location>
        <begin position="10"/>
        <end position="27"/>
    </location>
</feature>
<dbReference type="PANTHER" id="PTHR33099:SF7">
    <property type="entry name" value="MYND-TYPE DOMAIN-CONTAINING PROTEIN"/>
    <property type="match status" value="1"/>
</dbReference>
<comment type="caution">
    <text evidence="2">The sequence shown here is derived from an EMBL/GenBank/DDBJ whole genome shotgun (WGS) entry which is preliminary data.</text>
</comment>
<feature type="compositionally biased region" description="Acidic residues" evidence="1">
    <location>
        <begin position="66"/>
        <end position="85"/>
    </location>
</feature>
<proteinExistence type="predicted"/>
<evidence type="ECO:0000256" key="1">
    <source>
        <dbReference type="SAM" id="MobiDB-lite"/>
    </source>
</evidence>
<organism evidence="2 3">
    <name type="scientific">Oculimacula yallundae</name>
    <dbReference type="NCBI Taxonomy" id="86028"/>
    <lineage>
        <taxon>Eukaryota</taxon>
        <taxon>Fungi</taxon>
        <taxon>Dikarya</taxon>
        <taxon>Ascomycota</taxon>
        <taxon>Pezizomycotina</taxon>
        <taxon>Leotiomycetes</taxon>
        <taxon>Helotiales</taxon>
        <taxon>Ploettnerulaceae</taxon>
        <taxon>Oculimacula</taxon>
    </lineage>
</organism>